<protein>
    <submittedName>
        <fullName evidence="1">Uncharacterized protein</fullName>
    </submittedName>
</protein>
<proteinExistence type="predicted"/>
<dbReference type="RefSeq" id="XP_060421397.1">
    <property type="nucleotide sequence ID" value="XM_060570724.1"/>
</dbReference>
<dbReference type="Proteomes" id="UP001224890">
    <property type="component" value="Unassembled WGS sequence"/>
</dbReference>
<evidence type="ECO:0000313" key="1">
    <source>
        <dbReference type="EMBL" id="KAK1656633.1"/>
    </source>
</evidence>
<comment type="caution">
    <text evidence="1">The sequence shown here is derived from an EMBL/GenBank/DDBJ whole genome shotgun (WGS) entry which is preliminary data.</text>
</comment>
<reference evidence="1" key="1">
    <citation type="submission" date="2021-06" db="EMBL/GenBank/DDBJ databases">
        <title>Comparative genomics, transcriptomics and evolutionary studies reveal genomic signatures of adaptation to plant cell wall in hemibiotrophic fungi.</title>
        <authorList>
            <consortium name="DOE Joint Genome Institute"/>
            <person name="Baroncelli R."/>
            <person name="Diaz J.F."/>
            <person name="Benocci T."/>
            <person name="Peng M."/>
            <person name="Battaglia E."/>
            <person name="Haridas S."/>
            <person name="Andreopoulos W."/>
            <person name="Labutti K."/>
            <person name="Pangilinan J."/>
            <person name="Floch G.L."/>
            <person name="Makela M.R."/>
            <person name="Henrissat B."/>
            <person name="Grigoriev I.V."/>
            <person name="Crouch J.A."/>
            <person name="De Vries R.P."/>
            <person name="Sukno S.A."/>
            <person name="Thon M.R."/>
        </authorList>
    </citation>
    <scope>NUCLEOTIDE SEQUENCE</scope>
    <source>
        <strain evidence="1">CBS 193.32</strain>
    </source>
</reference>
<organism evidence="1 2">
    <name type="scientific">Colletotrichum godetiae</name>
    <dbReference type="NCBI Taxonomy" id="1209918"/>
    <lineage>
        <taxon>Eukaryota</taxon>
        <taxon>Fungi</taxon>
        <taxon>Dikarya</taxon>
        <taxon>Ascomycota</taxon>
        <taxon>Pezizomycotina</taxon>
        <taxon>Sordariomycetes</taxon>
        <taxon>Hypocreomycetidae</taxon>
        <taxon>Glomerellales</taxon>
        <taxon>Glomerellaceae</taxon>
        <taxon>Colletotrichum</taxon>
        <taxon>Colletotrichum acutatum species complex</taxon>
    </lineage>
</organism>
<dbReference type="AlphaFoldDB" id="A0AAJ0A669"/>
<accession>A0AAJ0A669</accession>
<evidence type="ECO:0000313" key="2">
    <source>
        <dbReference type="Proteomes" id="UP001224890"/>
    </source>
</evidence>
<name>A0AAJ0A669_9PEZI</name>
<keyword evidence="2" id="KW-1185">Reference proteome</keyword>
<dbReference type="EMBL" id="JAHMHR010000137">
    <property type="protein sequence ID" value="KAK1656633.1"/>
    <property type="molecule type" value="Genomic_DNA"/>
</dbReference>
<gene>
    <name evidence="1" type="ORF">BDP55DRAFT_568945</name>
</gene>
<dbReference type="GeneID" id="85455250"/>
<sequence>MFRSTIAKLRCMRCSKEAELTPTDDLEDAGMVKIGRNLYYCFTCANVTGHPKAPGAAKLSKHTG</sequence>